<protein>
    <submittedName>
        <fullName evidence="1">Unannotated protein</fullName>
    </submittedName>
</protein>
<dbReference type="EMBL" id="CAFBOK010000022">
    <property type="protein sequence ID" value="CAB4974103.1"/>
    <property type="molecule type" value="Genomic_DNA"/>
</dbReference>
<accession>A0A6J7M6D0</accession>
<sequence length="74" mass="8083">MIKAQTHHGVALLEKREIDAEVGIGSRMRLHVGVFSAKEFLHPIARDVFDLIDDLIAAVVALTRIPLGVLVGEN</sequence>
<name>A0A6J7M6D0_9ZZZZ</name>
<evidence type="ECO:0000313" key="1">
    <source>
        <dbReference type="EMBL" id="CAB4974103.1"/>
    </source>
</evidence>
<reference evidence="1" key="1">
    <citation type="submission" date="2020-05" db="EMBL/GenBank/DDBJ databases">
        <authorList>
            <person name="Chiriac C."/>
            <person name="Salcher M."/>
            <person name="Ghai R."/>
            <person name="Kavagutti S V."/>
        </authorList>
    </citation>
    <scope>NUCLEOTIDE SEQUENCE</scope>
</reference>
<gene>
    <name evidence="1" type="ORF">UFOPK3927_00320</name>
</gene>
<organism evidence="1">
    <name type="scientific">freshwater metagenome</name>
    <dbReference type="NCBI Taxonomy" id="449393"/>
    <lineage>
        <taxon>unclassified sequences</taxon>
        <taxon>metagenomes</taxon>
        <taxon>ecological metagenomes</taxon>
    </lineage>
</organism>
<dbReference type="AlphaFoldDB" id="A0A6J7M6D0"/>
<proteinExistence type="predicted"/>